<feature type="compositionally biased region" description="Acidic residues" evidence="1">
    <location>
        <begin position="169"/>
        <end position="182"/>
    </location>
</feature>
<keyword evidence="3" id="KW-1185">Reference proteome</keyword>
<protein>
    <submittedName>
        <fullName evidence="2">Uncharacterized protein</fullName>
    </submittedName>
</protein>
<feature type="compositionally biased region" description="Low complexity" evidence="1">
    <location>
        <begin position="66"/>
        <end position="75"/>
    </location>
</feature>
<gene>
    <name evidence="2" type="ORF">TrLO_g15390</name>
</gene>
<accession>A0A9W7FAE9</accession>
<name>A0A9W7FAE9_9STRA</name>
<dbReference type="EMBL" id="BRXW01000106">
    <property type="protein sequence ID" value="GMI06874.1"/>
    <property type="molecule type" value="Genomic_DNA"/>
</dbReference>
<evidence type="ECO:0000256" key="1">
    <source>
        <dbReference type="SAM" id="MobiDB-lite"/>
    </source>
</evidence>
<organism evidence="2 3">
    <name type="scientific">Triparma laevis f. longispina</name>
    <dbReference type="NCBI Taxonomy" id="1714387"/>
    <lineage>
        <taxon>Eukaryota</taxon>
        <taxon>Sar</taxon>
        <taxon>Stramenopiles</taxon>
        <taxon>Ochrophyta</taxon>
        <taxon>Bolidophyceae</taxon>
        <taxon>Parmales</taxon>
        <taxon>Triparmaceae</taxon>
        <taxon>Triparma</taxon>
    </lineage>
</organism>
<feature type="region of interest" description="Disordered" evidence="1">
    <location>
        <begin position="1"/>
        <end position="132"/>
    </location>
</feature>
<feature type="compositionally biased region" description="Low complexity" evidence="1">
    <location>
        <begin position="100"/>
        <end position="129"/>
    </location>
</feature>
<sequence length="248" mass="26987">MSGDEDQLPDVLDEICPADDPPPGKTKKKGPKSPIPKPPSRASSGSSPSHTSTSTSSSTNRTLYISNTTNNNSTSRHGSRVKARPVQRNVKRNPPRRPRLNNPPLQRYKLRSTSPLPSSLPASPTDSTTFPTSNLHVHNLFQSSTKTKASSTLSPQRKFMLAVYDDNIQDEFADEDDEDEPNGETMNSLTPMTPPNKNSGSPRSPANCMTSPKNVGITSRKVNDAAEEMKVEVKEDKEQGFGGEVEAD</sequence>
<proteinExistence type="predicted"/>
<feature type="compositionally biased region" description="Acidic residues" evidence="1">
    <location>
        <begin position="1"/>
        <end position="17"/>
    </location>
</feature>
<feature type="compositionally biased region" description="Low complexity" evidence="1">
    <location>
        <begin position="40"/>
        <end position="59"/>
    </location>
</feature>
<dbReference type="Proteomes" id="UP001165122">
    <property type="component" value="Unassembled WGS sequence"/>
</dbReference>
<feature type="region of interest" description="Disordered" evidence="1">
    <location>
        <begin position="169"/>
        <end position="248"/>
    </location>
</feature>
<evidence type="ECO:0000313" key="2">
    <source>
        <dbReference type="EMBL" id="GMI06874.1"/>
    </source>
</evidence>
<feature type="compositionally biased region" description="Basic and acidic residues" evidence="1">
    <location>
        <begin position="221"/>
        <end position="239"/>
    </location>
</feature>
<dbReference type="AlphaFoldDB" id="A0A9W7FAE9"/>
<feature type="compositionally biased region" description="Basic residues" evidence="1">
    <location>
        <begin position="77"/>
        <end position="99"/>
    </location>
</feature>
<evidence type="ECO:0000313" key="3">
    <source>
        <dbReference type="Proteomes" id="UP001165122"/>
    </source>
</evidence>
<comment type="caution">
    <text evidence="2">The sequence shown here is derived from an EMBL/GenBank/DDBJ whole genome shotgun (WGS) entry which is preliminary data.</text>
</comment>
<feature type="compositionally biased region" description="Polar residues" evidence="1">
    <location>
        <begin position="184"/>
        <end position="217"/>
    </location>
</feature>
<reference evidence="3" key="1">
    <citation type="journal article" date="2023" name="Commun. Biol.">
        <title>Genome analysis of Parmales, the sister group of diatoms, reveals the evolutionary specialization of diatoms from phago-mixotrophs to photoautotrophs.</title>
        <authorList>
            <person name="Ban H."/>
            <person name="Sato S."/>
            <person name="Yoshikawa S."/>
            <person name="Yamada K."/>
            <person name="Nakamura Y."/>
            <person name="Ichinomiya M."/>
            <person name="Sato N."/>
            <person name="Blanc-Mathieu R."/>
            <person name="Endo H."/>
            <person name="Kuwata A."/>
            <person name="Ogata H."/>
        </authorList>
    </citation>
    <scope>NUCLEOTIDE SEQUENCE [LARGE SCALE GENOMIC DNA]</scope>
    <source>
        <strain evidence="3">NIES 3700</strain>
    </source>
</reference>